<proteinExistence type="predicted"/>
<dbReference type="EMBL" id="PRDL01000001">
    <property type="protein sequence ID" value="MBE8716364.1"/>
    <property type="molecule type" value="Genomic_DNA"/>
</dbReference>
<feature type="transmembrane region" description="Helical" evidence="1">
    <location>
        <begin position="242"/>
        <end position="267"/>
    </location>
</feature>
<evidence type="ECO:0000313" key="2">
    <source>
        <dbReference type="EMBL" id="MBE8716364.1"/>
    </source>
</evidence>
<dbReference type="AlphaFoldDB" id="A0A928V4A6"/>
<keyword evidence="1" id="KW-0812">Transmembrane</keyword>
<dbReference type="Gene3D" id="1.25.40.10">
    <property type="entry name" value="Tetratricopeptide repeat domain"/>
    <property type="match status" value="1"/>
</dbReference>
<feature type="transmembrane region" description="Helical" evidence="1">
    <location>
        <begin position="201"/>
        <end position="230"/>
    </location>
</feature>
<dbReference type="InterPro" id="IPR011990">
    <property type="entry name" value="TPR-like_helical_dom_sf"/>
</dbReference>
<dbReference type="Proteomes" id="UP000652567">
    <property type="component" value="Unassembled WGS sequence"/>
</dbReference>
<accession>A0A928V4A6</accession>
<reference evidence="2" key="1">
    <citation type="submission" date="2018-07" db="EMBL/GenBank/DDBJ databases">
        <title>Genome assembly of strain Ka43.</title>
        <authorList>
            <person name="Kukolya J."/>
            <person name="Nagy I."/>
            <person name="Horvath B."/>
            <person name="Toth A."/>
        </authorList>
    </citation>
    <scope>NUCLEOTIDE SEQUENCE</scope>
    <source>
        <strain evidence="2">KB43</strain>
    </source>
</reference>
<feature type="transmembrane region" description="Helical" evidence="1">
    <location>
        <begin position="143"/>
        <end position="164"/>
    </location>
</feature>
<sequence length="474" mass="53198">MARMDCQFFPDTAAIWQCTDCQACLGEKAVPDGHSHWWGRSGPRCPACESSLVYLGSATDAKPFWQMLPHFLLYPMHFRSLLVAVLIGLITLFASGGLFTFFLVLFSLAVVTKYSLAIIEHRGRGETLPPSMGDVLTSDGHHLFLKQMAVFILMGCAVAAAATVSSLVGVLVNVFLMLALPASIILLAVEKSVRRALNPFAMLSLMLTVGWPYLLLWFCTQIISVAPVYVLPLLLEVVPDAVVMPVVMMVVVYFVFVLYAMLGYVLFEYQNELGYETLHEEDEIEFPEFERKRVLGETAVLMQSGQYERARQALRKALDTVRDDLELHQRYHKLLVLLNDETALRNHANYFVDLAERKLCLAKAVPVLLDVQKLYPDFQLEQSQQALALAQLLLVHGHYKAIIRLFHNRHKTCPDDPLLPDAYLMVAGIFHERMGDDATAAALLNFIVKKFPAAAGREDVIRLRQQLTSMPGKN</sequence>
<dbReference type="SUPFAM" id="SSF48452">
    <property type="entry name" value="TPR-like"/>
    <property type="match status" value="1"/>
</dbReference>
<keyword evidence="3" id="KW-1185">Reference proteome</keyword>
<comment type="caution">
    <text evidence="2">The sequence shown here is derived from an EMBL/GenBank/DDBJ whole genome shotgun (WGS) entry which is preliminary data.</text>
</comment>
<keyword evidence="1" id="KW-0472">Membrane</keyword>
<protein>
    <recommendedName>
        <fullName evidence="4">Tetratricopeptide repeat protein</fullName>
    </recommendedName>
</protein>
<evidence type="ECO:0008006" key="4">
    <source>
        <dbReference type="Google" id="ProtNLM"/>
    </source>
</evidence>
<evidence type="ECO:0000313" key="3">
    <source>
        <dbReference type="Proteomes" id="UP000652567"/>
    </source>
</evidence>
<evidence type="ECO:0000256" key="1">
    <source>
        <dbReference type="SAM" id="Phobius"/>
    </source>
</evidence>
<gene>
    <name evidence="2" type="ORF">C4F51_04095</name>
</gene>
<feature type="transmembrane region" description="Helical" evidence="1">
    <location>
        <begin position="170"/>
        <end position="189"/>
    </location>
</feature>
<organism evidence="2 3">
    <name type="scientific">Cellvibrio polysaccharolyticus</name>
    <dbReference type="NCBI Taxonomy" id="2082724"/>
    <lineage>
        <taxon>Bacteria</taxon>
        <taxon>Pseudomonadati</taxon>
        <taxon>Pseudomonadota</taxon>
        <taxon>Gammaproteobacteria</taxon>
        <taxon>Cellvibrionales</taxon>
        <taxon>Cellvibrionaceae</taxon>
        <taxon>Cellvibrio</taxon>
    </lineage>
</organism>
<keyword evidence="1" id="KW-1133">Transmembrane helix</keyword>
<dbReference type="RefSeq" id="WP_193907370.1">
    <property type="nucleotide sequence ID" value="NZ_PRDL01000001.1"/>
</dbReference>
<name>A0A928V4A6_9GAMM</name>